<evidence type="ECO:0008006" key="10">
    <source>
        <dbReference type="Google" id="ProtNLM"/>
    </source>
</evidence>
<dbReference type="AlphaFoldDB" id="A0A316YYL2"/>
<organism evidence="8 9">
    <name type="scientific">Acaromyces ingoldii</name>
    <dbReference type="NCBI Taxonomy" id="215250"/>
    <lineage>
        <taxon>Eukaryota</taxon>
        <taxon>Fungi</taxon>
        <taxon>Dikarya</taxon>
        <taxon>Basidiomycota</taxon>
        <taxon>Ustilaginomycotina</taxon>
        <taxon>Exobasidiomycetes</taxon>
        <taxon>Exobasidiales</taxon>
        <taxon>Cryptobasidiaceae</taxon>
        <taxon>Acaromyces</taxon>
    </lineage>
</organism>
<dbReference type="Proteomes" id="UP000245768">
    <property type="component" value="Unassembled WGS sequence"/>
</dbReference>
<dbReference type="Pfam" id="PF17682">
    <property type="entry name" value="Tau95_N"/>
    <property type="match status" value="1"/>
</dbReference>
<name>A0A316YYL2_9BASI</name>
<dbReference type="InterPro" id="IPR019136">
    <property type="entry name" value="TF_IIIC_su-5_HTH"/>
</dbReference>
<dbReference type="PANTHER" id="PTHR13230:SF5">
    <property type="entry name" value="GENERAL TRANSCRIPTION FACTOR 3C POLYPEPTIDE 5"/>
    <property type="match status" value="1"/>
</dbReference>
<evidence type="ECO:0000313" key="9">
    <source>
        <dbReference type="Proteomes" id="UP000245768"/>
    </source>
</evidence>
<feature type="region of interest" description="Disordered" evidence="5">
    <location>
        <begin position="517"/>
        <end position="545"/>
    </location>
</feature>
<dbReference type="InParanoid" id="A0A316YYL2"/>
<dbReference type="GO" id="GO:0006384">
    <property type="term" value="P:transcription initiation at RNA polymerase III promoter"/>
    <property type="evidence" value="ECO:0007669"/>
    <property type="project" value="InterPro"/>
</dbReference>
<comment type="subcellular location">
    <subcellularLocation>
        <location evidence="1">Nucleus</location>
    </subcellularLocation>
</comment>
<dbReference type="FunCoup" id="A0A316YYL2">
    <property type="interactions" value="333"/>
</dbReference>
<dbReference type="GO" id="GO:0001002">
    <property type="term" value="F:RNA polymerase III type 1 promoter sequence-specific DNA binding"/>
    <property type="evidence" value="ECO:0007669"/>
    <property type="project" value="TreeGrafter"/>
</dbReference>
<feature type="compositionally biased region" description="Acidic residues" evidence="5">
    <location>
        <begin position="529"/>
        <end position="539"/>
    </location>
</feature>
<evidence type="ECO:0000256" key="1">
    <source>
        <dbReference type="ARBA" id="ARBA00004123"/>
    </source>
</evidence>
<keyword evidence="4" id="KW-0539">Nucleus</keyword>
<dbReference type="OrthoDB" id="5598268at2759"/>
<feature type="domain" description="Transcription factor IIIC subunit 5 HTH" evidence="6">
    <location>
        <begin position="216"/>
        <end position="377"/>
    </location>
</feature>
<dbReference type="InterPro" id="IPR041499">
    <property type="entry name" value="Tfc1/Sfc1_N"/>
</dbReference>
<evidence type="ECO:0000313" key="8">
    <source>
        <dbReference type="EMBL" id="PWN94146.1"/>
    </source>
</evidence>
<keyword evidence="3" id="KW-0804">Transcription</keyword>
<dbReference type="GO" id="GO:0001003">
    <property type="term" value="F:RNA polymerase III type 2 promoter sequence-specific DNA binding"/>
    <property type="evidence" value="ECO:0007669"/>
    <property type="project" value="TreeGrafter"/>
</dbReference>
<accession>A0A316YYL2</accession>
<sequence length="545" mass="60366">MAIDEAGPSTQSGQSEQASQKKRFAPSALLPRAQYLAIEYPGVLKPRADEEDDTLVNALKTLAPGPPEFASPVAALKHLGRLVDTQKTLLECRLSSTASSEEAYRHALQGEVQPSHNVVLRVKKRTWKRKKSSGADDVCREYTVSASGVVRHVAKFKTMADFLYDPGLRLDSSSAGPEQGSTALKFLQDVCKMDANALLAFDLEGERADASRPIDMTPPPQFARRDAPLSYGFRQNPSSQLVGYGPVQSDGTQAMRFEHRLRDANVFPAQFSMVGRSARSKVPMDSKTANKGKGRALDEQLVAALKQRFEERPMWTRPGLLNQFSPADRRILFNHKQHIAECCYAITNGCWRDCLVKFAYDPRKDKESRFYQRMGFQAKTKRHAAPLGHGRKRASAEVEEDEGGSPHGAARADGPEEGDADARADSHIFDGVTPFPTLNSFMLIDITDEIARPYIDATGPQALRDKPDDVSGWYTAEQWEKIRTVLQLRFHFLANQGIPAPAEKCAAAVALVEARFRDTGSKGRQESHEADDDDDDMSEQSENVQ</sequence>
<dbReference type="RefSeq" id="XP_025381344.1">
    <property type="nucleotide sequence ID" value="XM_025520764.1"/>
</dbReference>
<dbReference type="InterPro" id="IPR040454">
    <property type="entry name" value="TF_IIIC_Tfc1/Sfc1"/>
</dbReference>
<evidence type="ECO:0000256" key="2">
    <source>
        <dbReference type="ARBA" id="ARBA00023125"/>
    </source>
</evidence>
<feature type="domain" description="Transcription factor IIIC subunit Tfc1/Sfc1 triple barrel" evidence="7">
    <location>
        <begin position="37"/>
        <end position="164"/>
    </location>
</feature>
<feature type="compositionally biased region" description="Basic and acidic residues" evidence="5">
    <location>
        <begin position="517"/>
        <end position="528"/>
    </location>
</feature>
<dbReference type="PANTHER" id="PTHR13230">
    <property type="entry name" value="GENERAL TRANSCRIPTION FACTOR IIIC, POLYPEPTIDE 5"/>
    <property type="match status" value="1"/>
</dbReference>
<evidence type="ECO:0000256" key="3">
    <source>
        <dbReference type="ARBA" id="ARBA00023163"/>
    </source>
</evidence>
<proteinExistence type="predicted"/>
<dbReference type="STRING" id="215250.A0A316YYL2"/>
<feature type="compositionally biased region" description="Polar residues" evidence="5">
    <location>
        <begin position="8"/>
        <end position="18"/>
    </location>
</feature>
<dbReference type="Gene3D" id="3.30.200.160">
    <property type="entry name" value="TFIIIC, subcomplex tauA, subunit Sfc1, barrel domain"/>
    <property type="match status" value="1"/>
</dbReference>
<protein>
    <recommendedName>
        <fullName evidence="10">Transcription factor IIIC subunit 5 HTH domain-containing protein</fullName>
    </recommendedName>
</protein>
<evidence type="ECO:0000256" key="5">
    <source>
        <dbReference type="SAM" id="MobiDB-lite"/>
    </source>
</evidence>
<dbReference type="EMBL" id="KZ819634">
    <property type="protein sequence ID" value="PWN94146.1"/>
    <property type="molecule type" value="Genomic_DNA"/>
</dbReference>
<dbReference type="GeneID" id="37042680"/>
<keyword evidence="2" id="KW-0238">DNA-binding</keyword>
<keyword evidence="9" id="KW-1185">Reference proteome</keyword>
<feature type="compositionally biased region" description="Basic residues" evidence="5">
    <location>
        <begin position="381"/>
        <end position="393"/>
    </location>
</feature>
<feature type="region of interest" description="Disordered" evidence="5">
    <location>
        <begin position="381"/>
        <end position="422"/>
    </location>
</feature>
<evidence type="ECO:0000259" key="6">
    <source>
        <dbReference type="Pfam" id="PF09734"/>
    </source>
</evidence>
<dbReference type="Pfam" id="PF09734">
    <property type="entry name" value="Tau95"/>
    <property type="match status" value="1"/>
</dbReference>
<feature type="region of interest" description="Disordered" evidence="5">
    <location>
        <begin position="1"/>
        <end position="26"/>
    </location>
</feature>
<evidence type="ECO:0000259" key="7">
    <source>
        <dbReference type="Pfam" id="PF17682"/>
    </source>
</evidence>
<dbReference type="GO" id="GO:0000127">
    <property type="term" value="C:transcription factor TFIIIC complex"/>
    <property type="evidence" value="ECO:0007669"/>
    <property type="project" value="InterPro"/>
</dbReference>
<dbReference type="InterPro" id="IPR042536">
    <property type="entry name" value="TFIIIC_tauA_Sfc1"/>
</dbReference>
<dbReference type="GO" id="GO:0005634">
    <property type="term" value="C:nucleus"/>
    <property type="evidence" value="ECO:0007669"/>
    <property type="project" value="UniProtKB-SubCell"/>
</dbReference>
<gene>
    <name evidence="8" type="ORF">FA10DRAFT_264720</name>
</gene>
<reference evidence="8 9" key="1">
    <citation type="journal article" date="2018" name="Mol. Biol. Evol.">
        <title>Broad Genomic Sampling Reveals a Smut Pathogenic Ancestry of the Fungal Clade Ustilaginomycotina.</title>
        <authorList>
            <person name="Kijpornyongpan T."/>
            <person name="Mondo S.J."/>
            <person name="Barry K."/>
            <person name="Sandor L."/>
            <person name="Lee J."/>
            <person name="Lipzen A."/>
            <person name="Pangilinan J."/>
            <person name="LaButti K."/>
            <person name="Hainaut M."/>
            <person name="Henrissat B."/>
            <person name="Grigoriev I.V."/>
            <person name="Spatafora J.W."/>
            <person name="Aime M.C."/>
        </authorList>
    </citation>
    <scope>NUCLEOTIDE SEQUENCE [LARGE SCALE GENOMIC DNA]</scope>
    <source>
        <strain evidence="8 9">MCA 4198</strain>
    </source>
</reference>
<evidence type="ECO:0000256" key="4">
    <source>
        <dbReference type="ARBA" id="ARBA00023242"/>
    </source>
</evidence>